<dbReference type="Proteomes" id="UP000746690">
    <property type="component" value="Unassembled WGS sequence"/>
</dbReference>
<comment type="caution">
    <text evidence="2">The sequence shown here is derived from an EMBL/GenBank/DDBJ whole genome shotgun (WGS) entry which is preliminary data.</text>
</comment>
<evidence type="ECO:0000313" key="3">
    <source>
        <dbReference type="Proteomes" id="UP000746690"/>
    </source>
</evidence>
<keyword evidence="3" id="KW-1185">Reference proteome</keyword>
<dbReference type="InterPro" id="IPR025402">
    <property type="entry name" value="DMP19_C"/>
</dbReference>
<dbReference type="Gene3D" id="1.20.1420.60">
    <property type="match status" value="1"/>
</dbReference>
<gene>
    <name evidence="2" type="ORF">HHX25_11160</name>
</gene>
<dbReference type="EMBL" id="JABBHF010000006">
    <property type="protein sequence ID" value="NMH88063.1"/>
    <property type="molecule type" value="Genomic_DNA"/>
</dbReference>
<feature type="domain" description="DNA mimic protein DMP19 C-terminal" evidence="1">
    <location>
        <begin position="92"/>
        <end position="204"/>
    </location>
</feature>
<accession>A0ABX1RZ36</accession>
<dbReference type="PROSITE" id="PS51257">
    <property type="entry name" value="PROKAR_LIPOPROTEIN"/>
    <property type="match status" value="1"/>
</dbReference>
<sequence length="220" mass="25695">MNSKLILLTLLIFFSLTSCNNKKSKIESKEKSKEIKQMENPYWIFKESKHFRPKLNEKTFFEKTGTDFGWYILEPLSLYIENPSNELTKGQNLSFGQKAIYYWWYLDGQVTNGGFKQFFSNGYGKYIPTIITGLEYIGDDELVSLLKKAENYYVKNDKSSINEVKIPEEYKKIVSLGALTAFDAKYLDLNESTMLKIEEYAKKNPKEFCINENGEEIHKK</sequence>
<evidence type="ECO:0000313" key="2">
    <source>
        <dbReference type="EMBL" id="NMH88063.1"/>
    </source>
</evidence>
<proteinExistence type="predicted"/>
<name>A0ABX1RZ36_9FLAO</name>
<dbReference type="RefSeq" id="WP_169673163.1">
    <property type="nucleotide sequence ID" value="NZ_JABBHF010000006.1"/>
</dbReference>
<evidence type="ECO:0000259" key="1">
    <source>
        <dbReference type="Pfam" id="PF14300"/>
    </source>
</evidence>
<organism evidence="2 3">
    <name type="scientific">Flavivirga algicola</name>
    <dbReference type="NCBI Taxonomy" id="2729136"/>
    <lineage>
        <taxon>Bacteria</taxon>
        <taxon>Pseudomonadati</taxon>
        <taxon>Bacteroidota</taxon>
        <taxon>Flavobacteriia</taxon>
        <taxon>Flavobacteriales</taxon>
        <taxon>Flavobacteriaceae</taxon>
        <taxon>Flavivirga</taxon>
    </lineage>
</organism>
<protein>
    <submittedName>
        <fullName evidence="2">DMP19 family protein</fullName>
    </submittedName>
</protein>
<reference evidence="2 3" key="1">
    <citation type="submission" date="2020-04" db="EMBL/GenBank/DDBJ databases">
        <title>A Flavivirga sp. nov.</title>
        <authorList>
            <person name="Sun X."/>
        </authorList>
    </citation>
    <scope>NUCLEOTIDE SEQUENCE [LARGE SCALE GENOMIC DNA]</scope>
    <source>
        <strain evidence="2 3">Y03</strain>
    </source>
</reference>
<dbReference type="Pfam" id="PF14300">
    <property type="entry name" value="DMP19"/>
    <property type="match status" value="1"/>
</dbReference>